<keyword evidence="13" id="KW-1185">Reference proteome</keyword>
<evidence type="ECO:0000256" key="4">
    <source>
        <dbReference type="ARBA" id="ARBA00022722"/>
    </source>
</evidence>
<keyword evidence="2" id="KW-0808">Transferase</keyword>
<dbReference type="AlphaFoldDB" id="A0A6J8AKY5"/>
<dbReference type="InterPro" id="IPR041588">
    <property type="entry name" value="Integrase_H2C2"/>
</dbReference>
<dbReference type="PANTHER" id="PTHR37984:SF5">
    <property type="entry name" value="PROTEIN NYNRIN-LIKE"/>
    <property type="match status" value="1"/>
</dbReference>
<dbReference type="OrthoDB" id="6262013at2759"/>
<dbReference type="SUPFAM" id="SSF56672">
    <property type="entry name" value="DNA/RNA polymerases"/>
    <property type="match status" value="1"/>
</dbReference>
<sequence length="614" mass="70007">MYEPISTTLVADCGENLKVYGKVKLPFKIDGVSFEHGFVVVELDNMSGILGIDLLNTSEAQLNISKALLIMPDETCTDRDITLKKLKVVGNIQSVSKISESLGCDKSDTEELPEHLKCMLEKVSSKLSKEQKEKIKRLIFNFQDIFLGPEGKLGRTDIVKHTIDTGDAKHIRISPRRVALAQKDIISQEIDKMLKDDIIEPSNSPWSSPNTEKAVNTQMLMPYLENHIDFVKGMIVPGVIKIKVSLGGNKWFSTIDLASGYWQCLVDEKDRPKTAFSCHRGLFQFKVMPFGLCNAPSCFERLMEIVLQGYQWERCLCCYLDDVIIFGPTFEKALENVEFVFERFRQANLKLKPKKCSLFQHQVLFLGHLITDEGIACDPSKIEAVRDWPTPKNINEVRSFLGLAGYYRRFIPKFSEIASTLTHLTKKGIRFEWTTQCQESFECLKSKLISAPILNYPSETGQFILDTDASGHAIGAVLSQIQNGEEKVLAYNGKMLSDTQRNYCTTYRELLASDEKPSREQVSGSSYEVRKLWSDWELLEKENGIWYKQYEKSSQNSLVLVVPKELRVKIMRELHNNRIAGHLGRDRTLESIRRRFYWPGMSSDVGSWVKECSI</sequence>
<evidence type="ECO:0000313" key="12">
    <source>
        <dbReference type="EMBL" id="CAC5369122.1"/>
    </source>
</evidence>
<dbReference type="Pfam" id="PF17921">
    <property type="entry name" value="Integrase_H2C2"/>
    <property type="match status" value="1"/>
</dbReference>
<evidence type="ECO:0000256" key="7">
    <source>
        <dbReference type="ARBA" id="ARBA00022918"/>
    </source>
</evidence>
<dbReference type="GO" id="GO:0004519">
    <property type="term" value="F:endonuclease activity"/>
    <property type="evidence" value="ECO:0007669"/>
    <property type="project" value="UniProtKB-KW"/>
</dbReference>
<proteinExistence type="predicted"/>
<keyword evidence="6" id="KW-0378">Hydrolase</keyword>
<evidence type="ECO:0000256" key="8">
    <source>
        <dbReference type="ARBA" id="ARBA00023268"/>
    </source>
</evidence>
<keyword evidence="8" id="KW-0511">Multifunctional enzyme</keyword>
<name>A0A6J8AKY5_MYTCO</name>
<keyword evidence="3" id="KW-0548">Nucleotidyltransferase</keyword>
<keyword evidence="5" id="KW-0255">Endonuclease</keyword>
<dbReference type="InterPro" id="IPR000477">
    <property type="entry name" value="RT_dom"/>
</dbReference>
<keyword evidence="4" id="KW-0540">Nuclease</keyword>
<reference evidence="12 13" key="1">
    <citation type="submission" date="2020-06" db="EMBL/GenBank/DDBJ databases">
        <authorList>
            <person name="Li R."/>
            <person name="Bekaert M."/>
        </authorList>
    </citation>
    <scope>NUCLEOTIDE SEQUENCE [LARGE SCALE GENOMIC DNA]</scope>
    <source>
        <strain evidence="13">wild</strain>
    </source>
</reference>
<feature type="domain" description="Integrase zinc-binding" evidence="11">
    <location>
        <begin position="562"/>
        <end position="613"/>
    </location>
</feature>
<dbReference type="Gene3D" id="1.10.340.70">
    <property type="match status" value="1"/>
</dbReference>
<keyword evidence="7" id="KW-0695">RNA-directed DNA polymerase</keyword>
<dbReference type="GO" id="GO:0003964">
    <property type="term" value="F:RNA-directed DNA polymerase activity"/>
    <property type="evidence" value="ECO:0007669"/>
    <property type="project" value="UniProtKB-KW"/>
</dbReference>
<keyword evidence="1" id="KW-0645">Protease</keyword>
<evidence type="ECO:0000259" key="10">
    <source>
        <dbReference type="Pfam" id="PF17919"/>
    </source>
</evidence>
<dbReference type="PANTHER" id="PTHR37984">
    <property type="entry name" value="PROTEIN CBG26694"/>
    <property type="match status" value="1"/>
</dbReference>
<dbReference type="Proteomes" id="UP000507470">
    <property type="component" value="Unassembled WGS sequence"/>
</dbReference>
<dbReference type="InterPro" id="IPR041577">
    <property type="entry name" value="RT_RNaseH_2"/>
</dbReference>
<evidence type="ECO:0000259" key="11">
    <source>
        <dbReference type="Pfam" id="PF17921"/>
    </source>
</evidence>
<dbReference type="Gene3D" id="2.40.70.10">
    <property type="entry name" value="Acid Proteases"/>
    <property type="match status" value="1"/>
</dbReference>
<dbReference type="Gene3D" id="3.10.10.10">
    <property type="entry name" value="HIV Type 1 Reverse Transcriptase, subunit A, domain 1"/>
    <property type="match status" value="1"/>
</dbReference>
<dbReference type="GO" id="GO:0006508">
    <property type="term" value="P:proteolysis"/>
    <property type="evidence" value="ECO:0007669"/>
    <property type="project" value="UniProtKB-KW"/>
</dbReference>
<evidence type="ECO:0000256" key="2">
    <source>
        <dbReference type="ARBA" id="ARBA00022679"/>
    </source>
</evidence>
<dbReference type="Pfam" id="PF00078">
    <property type="entry name" value="RVT_1"/>
    <property type="match status" value="1"/>
</dbReference>
<organism evidence="12 13">
    <name type="scientific">Mytilus coruscus</name>
    <name type="common">Sea mussel</name>
    <dbReference type="NCBI Taxonomy" id="42192"/>
    <lineage>
        <taxon>Eukaryota</taxon>
        <taxon>Metazoa</taxon>
        <taxon>Spiralia</taxon>
        <taxon>Lophotrochozoa</taxon>
        <taxon>Mollusca</taxon>
        <taxon>Bivalvia</taxon>
        <taxon>Autobranchia</taxon>
        <taxon>Pteriomorphia</taxon>
        <taxon>Mytilida</taxon>
        <taxon>Mytiloidea</taxon>
        <taxon>Mytilidae</taxon>
        <taxon>Mytilinae</taxon>
        <taxon>Mytilus</taxon>
    </lineage>
</organism>
<dbReference type="GO" id="GO:0008233">
    <property type="term" value="F:peptidase activity"/>
    <property type="evidence" value="ECO:0007669"/>
    <property type="project" value="UniProtKB-KW"/>
</dbReference>
<dbReference type="InterPro" id="IPR043502">
    <property type="entry name" value="DNA/RNA_pol_sf"/>
</dbReference>
<evidence type="ECO:0000256" key="5">
    <source>
        <dbReference type="ARBA" id="ARBA00022759"/>
    </source>
</evidence>
<evidence type="ECO:0000259" key="9">
    <source>
        <dbReference type="Pfam" id="PF00078"/>
    </source>
</evidence>
<dbReference type="CDD" id="cd01647">
    <property type="entry name" value="RT_LTR"/>
    <property type="match status" value="1"/>
</dbReference>
<dbReference type="InterPro" id="IPR021109">
    <property type="entry name" value="Peptidase_aspartic_dom_sf"/>
</dbReference>
<dbReference type="EMBL" id="CACVKT020001564">
    <property type="protein sequence ID" value="CAC5369122.1"/>
    <property type="molecule type" value="Genomic_DNA"/>
</dbReference>
<evidence type="ECO:0000256" key="6">
    <source>
        <dbReference type="ARBA" id="ARBA00022801"/>
    </source>
</evidence>
<dbReference type="InterPro" id="IPR050951">
    <property type="entry name" value="Retrovirus_Pol_polyprotein"/>
</dbReference>
<dbReference type="FunFam" id="3.10.10.10:FF:000007">
    <property type="entry name" value="Retrovirus-related Pol polyprotein from transposon 17.6-like Protein"/>
    <property type="match status" value="1"/>
</dbReference>
<dbReference type="Pfam" id="PF17919">
    <property type="entry name" value="RT_RNaseH_2"/>
    <property type="match status" value="1"/>
</dbReference>
<evidence type="ECO:0008006" key="14">
    <source>
        <dbReference type="Google" id="ProtNLM"/>
    </source>
</evidence>
<dbReference type="InterPro" id="IPR043128">
    <property type="entry name" value="Rev_trsase/Diguanyl_cyclase"/>
</dbReference>
<protein>
    <recommendedName>
        <fullName evidence="14">Retrovirus-related Pol polyprotein from transposon 17.6</fullName>
    </recommendedName>
</protein>
<evidence type="ECO:0000256" key="3">
    <source>
        <dbReference type="ARBA" id="ARBA00022695"/>
    </source>
</evidence>
<accession>A0A6J8AKY5</accession>
<gene>
    <name evidence="12" type="ORF">MCOR_8420</name>
</gene>
<feature type="domain" description="Reverse transcriptase" evidence="9">
    <location>
        <begin position="229"/>
        <end position="368"/>
    </location>
</feature>
<dbReference type="Gene3D" id="3.30.70.270">
    <property type="match status" value="2"/>
</dbReference>
<feature type="domain" description="Reverse transcriptase/retrotransposon-derived protein RNase H-like" evidence="10">
    <location>
        <begin position="433"/>
        <end position="512"/>
    </location>
</feature>
<dbReference type="FunFam" id="3.30.70.270:FF:000020">
    <property type="entry name" value="Transposon Tf2-6 polyprotein-like Protein"/>
    <property type="match status" value="1"/>
</dbReference>
<evidence type="ECO:0000313" key="13">
    <source>
        <dbReference type="Proteomes" id="UP000507470"/>
    </source>
</evidence>
<evidence type="ECO:0000256" key="1">
    <source>
        <dbReference type="ARBA" id="ARBA00022670"/>
    </source>
</evidence>
<dbReference type="FunFam" id="1.10.340.70:FF:000001">
    <property type="entry name" value="Retrovirus-related Pol polyprotein from transposon gypsy-like Protein"/>
    <property type="match status" value="1"/>
</dbReference>